<evidence type="ECO:0000256" key="2">
    <source>
        <dbReference type="ARBA" id="ARBA00022491"/>
    </source>
</evidence>
<keyword evidence="8" id="KW-1185">Reference proteome</keyword>
<dbReference type="SMART" id="SM00420">
    <property type="entry name" value="HTH_DEOR"/>
    <property type="match status" value="1"/>
</dbReference>
<gene>
    <name evidence="7" type="primary">lacR</name>
    <name evidence="7" type="ORF">SERIO_v1c00510</name>
</gene>
<feature type="domain" description="HTH deoR-type" evidence="6">
    <location>
        <begin position="6"/>
        <end position="61"/>
    </location>
</feature>
<keyword evidence="3" id="KW-0805">Transcription regulation</keyword>
<comment type="function">
    <text evidence="5">Repressor of the lactose catabolism operon. Galactose-6-phosphate is the inducer.</text>
</comment>
<sequence>MHKFERRQKILSKIKESNFITTKELFNYTDEIGITNITARRDLKELELEGYIKLSFGAVKFIDNSDGKKYETTREEKLLKNIAEKIAIAKEAVKELTEEDVIFVSPGTTLEYFVKEINKPIKLLATNALEVFRTATQNKNIRNLMMIGGNFRRRSRSFFGTQTQQQLKDMTFTKGIFSATNINDELMIYNNNDYEAETIIVALNNCKEKIALIDSSKFGSVGIAKLALLSDIDCIITDNKIPPEISKKITIHKIIANTDV</sequence>
<accession>A0A0H3XHC2</accession>
<dbReference type="PANTHER" id="PTHR30363">
    <property type="entry name" value="HTH-TYPE TRANSCRIPTIONAL REGULATOR SRLR-RELATED"/>
    <property type="match status" value="1"/>
</dbReference>
<reference evidence="7 8" key="1">
    <citation type="journal article" date="2015" name="Genome Biol. Evol.">
        <title>Found and Lost: The Fates of Horizontally Acquired Genes in Arthropod-Symbiotic Spiroplasma.</title>
        <authorList>
            <person name="Lo W.S."/>
            <person name="Gasparich G.E."/>
            <person name="Kuo C.H."/>
        </authorList>
    </citation>
    <scope>NUCLEOTIDE SEQUENCE [LARGE SCALE GENOMIC DNA]</scope>
    <source>
        <strain evidence="8">TDA-040725-5</strain>
    </source>
</reference>
<protein>
    <recommendedName>
        <fullName evidence="1">Lactose phosphotransferase system repressor</fullName>
    </recommendedName>
</protein>
<dbReference type="GO" id="GO:0003700">
    <property type="term" value="F:DNA-binding transcription factor activity"/>
    <property type="evidence" value="ECO:0007669"/>
    <property type="project" value="InterPro"/>
</dbReference>
<dbReference type="InterPro" id="IPR014036">
    <property type="entry name" value="DeoR-like_C"/>
</dbReference>
<evidence type="ECO:0000313" key="7">
    <source>
        <dbReference type="EMBL" id="AKM53655.1"/>
    </source>
</evidence>
<organism evidence="7 8">
    <name type="scientific">Spiroplasma eriocheiris</name>
    <dbReference type="NCBI Taxonomy" id="315358"/>
    <lineage>
        <taxon>Bacteria</taxon>
        <taxon>Bacillati</taxon>
        <taxon>Mycoplasmatota</taxon>
        <taxon>Mollicutes</taxon>
        <taxon>Entomoplasmatales</taxon>
        <taxon>Spiroplasmataceae</taxon>
        <taxon>Spiroplasma</taxon>
    </lineage>
</organism>
<name>A0A0H3XHC2_9MOLU</name>
<dbReference type="InterPro" id="IPR037171">
    <property type="entry name" value="NagB/RpiA_transferase-like"/>
</dbReference>
<dbReference type="Pfam" id="PF00455">
    <property type="entry name" value="DeoRC"/>
    <property type="match status" value="1"/>
</dbReference>
<dbReference type="KEGG" id="seri:SERIO_v1c00510"/>
<keyword evidence="4" id="KW-0804">Transcription</keyword>
<dbReference type="SMART" id="SM01134">
    <property type="entry name" value="DeoRC"/>
    <property type="match status" value="1"/>
</dbReference>
<dbReference type="Pfam" id="PF08220">
    <property type="entry name" value="HTH_DeoR"/>
    <property type="match status" value="1"/>
</dbReference>
<evidence type="ECO:0000313" key="8">
    <source>
        <dbReference type="Proteomes" id="UP000035661"/>
    </source>
</evidence>
<dbReference type="Proteomes" id="UP000035661">
    <property type="component" value="Chromosome"/>
</dbReference>
<dbReference type="InterPro" id="IPR050313">
    <property type="entry name" value="Carb_Metab_HTH_regulators"/>
</dbReference>
<dbReference type="InterPro" id="IPR036390">
    <property type="entry name" value="WH_DNA-bd_sf"/>
</dbReference>
<proteinExistence type="predicted"/>
<dbReference type="InterPro" id="IPR001034">
    <property type="entry name" value="DeoR_HTH"/>
</dbReference>
<dbReference type="PATRIC" id="fig|743698.3.peg.52"/>
<dbReference type="RefSeq" id="WP_158500486.1">
    <property type="nucleotide sequence ID" value="NZ_CP011856.1"/>
</dbReference>
<dbReference type="SUPFAM" id="SSF100950">
    <property type="entry name" value="NagB/RpiA/CoA transferase-like"/>
    <property type="match status" value="1"/>
</dbReference>
<dbReference type="PANTHER" id="PTHR30363:SF4">
    <property type="entry name" value="GLYCEROL-3-PHOSPHATE REGULON REPRESSOR"/>
    <property type="match status" value="1"/>
</dbReference>
<dbReference type="SUPFAM" id="SSF46785">
    <property type="entry name" value="Winged helix' DNA-binding domain"/>
    <property type="match status" value="1"/>
</dbReference>
<keyword evidence="7" id="KW-0808">Transferase</keyword>
<dbReference type="GO" id="GO:0016740">
    <property type="term" value="F:transferase activity"/>
    <property type="evidence" value="ECO:0007669"/>
    <property type="project" value="UniProtKB-KW"/>
</dbReference>
<dbReference type="AlphaFoldDB" id="A0A0H3XHC2"/>
<evidence type="ECO:0000256" key="4">
    <source>
        <dbReference type="ARBA" id="ARBA00023163"/>
    </source>
</evidence>
<reference evidence="8" key="2">
    <citation type="submission" date="2015-06" db="EMBL/GenBank/DDBJ databases">
        <title>Complete genome sequence of Spiroplasma eriocheiris TDA-040725-5 (DSM 21848).</title>
        <authorList>
            <person name="Lo W.-S."/>
            <person name="Kuo C.-H."/>
        </authorList>
    </citation>
    <scope>NUCLEOTIDE SEQUENCE [LARGE SCALE GENOMIC DNA]</scope>
    <source>
        <strain evidence="8">TDA-040725-5</strain>
    </source>
</reference>
<dbReference type="STRING" id="315358.SERIO_v1c00510"/>
<keyword evidence="2" id="KW-0678">Repressor</keyword>
<evidence type="ECO:0000256" key="5">
    <source>
        <dbReference type="ARBA" id="ARBA00024937"/>
    </source>
</evidence>
<evidence type="ECO:0000256" key="3">
    <source>
        <dbReference type="ARBA" id="ARBA00023015"/>
    </source>
</evidence>
<evidence type="ECO:0000256" key="1">
    <source>
        <dbReference type="ARBA" id="ARBA00021390"/>
    </source>
</evidence>
<dbReference type="EMBL" id="CP011856">
    <property type="protein sequence ID" value="AKM53655.1"/>
    <property type="molecule type" value="Genomic_DNA"/>
</dbReference>
<evidence type="ECO:0000259" key="6">
    <source>
        <dbReference type="SMART" id="SM00420"/>
    </source>
</evidence>